<evidence type="ECO:0000313" key="2">
    <source>
        <dbReference type="Proteomes" id="UP000218824"/>
    </source>
</evidence>
<proteinExistence type="predicted"/>
<name>A0AAU9AL91_LYSEN</name>
<dbReference type="Proteomes" id="UP000218824">
    <property type="component" value="Chromosome"/>
</dbReference>
<gene>
    <name evidence="1" type="ORF">LEN_0120</name>
</gene>
<accession>A0AAU9AL91</accession>
<protein>
    <recommendedName>
        <fullName evidence="3">Zinc ribbon domain-containing protein</fullName>
    </recommendedName>
</protein>
<dbReference type="AlphaFoldDB" id="A0AAU9AL91"/>
<organism evidence="1 2">
    <name type="scientific">Lysobacter enzymogenes</name>
    <dbReference type="NCBI Taxonomy" id="69"/>
    <lineage>
        <taxon>Bacteria</taxon>
        <taxon>Pseudomonadati</taxon>
        <taxon>Pseudomonadota</taxon>
        <taxon>Gammaproteobacteria</taxon>
        <taxon>Lysobacterales</taxon>
        <taxon>Lysobacteraceae</taxon>
        <taxon>Lysobacter</taxon>
    </lineage>
</organism>
<sequence>MRFVHRFALELNAYTVCRIQAAGTRAAEVRPMAKALYCWRCREVLPMLDEDEWAQMAPALDEAVVRIKRYRREHQVGLHAALPAAGKDAFDLYERLTGRRETSLDAIRHHRLALYGPPCAHCGQPLRTPRAKLCAACGQAHAPA</sequence>
<reference evidence="1 2" key="1">
    <citation type="journal article" date="2017" name="DNA Res.">
        <title>Complete genome sequence and expression profile of the commercial lytic enzyme producer Lysobacter enzymogenes M497-1.</title>
        <authorList>
            <person name="Takami H."/>
            <person name="Toyoda A."/>
            <person name="Uchiyama I."/>
            <person name="Itoh T."/>
            <person name="Takaki Y."/>
            <person name="Arai W."/>
            <person name="Nishi S."/>
            <person name="Kawai M."/>
            <person name="Shinya K."/>
            <person name="Ikeda H."/>
        </authorList>
    </citation>
    <scope>NUCLEOTIDE SEQUENCE [LARGE SCALE GENOMIC DNA]</scope>
    <source>
        <strain evidence="1 2">M497-1</strain>
    </source>
</reference>
<evidence type="ECO:0008006" key="3">
    <source>
        <dbReference type="Google" id="ProtNLM"/>
    </source>
</evidence>
<dbReference type="EMBL" id="AP014940">
    <property type="protein sequence ID" value="BAV95607.1"/>
    <property type="molecule type" value="Genomic_DNA"/>
</dbReference>
<dbReference type="KEGG" id="lem:LEN_0120"/>
<evidence type="ECO:0000313" key="1">
    <source>
        <dbReference type="EMBL" id="BAV95607.1"/>
    </source>
</evidence>